<dbReference type="PANTHER" id="PTHR31503:SF84">
    <property type="entry name" value="CALCIUM-BINDING EF-HAND FAMILY PROTEIN"/>
    <property type="match status" value="1"/>
</dbReference>
<dbReference type="Pfam" id="PF13499">
    <property type="entry name" value="EF-hand_7"/>
    <property type="match status" value="1"/>
</dbReference>
<sequence length="609" mass="68376">MAGLTLFFSFLSLSLIISGARSRVLSPLPLNNSILISDGVHDVSDYKFLTLDPTKTLSGTECEHVYGFLPCANNVGGYVFQVLTFGCLLIVGDYFLSVGRSQLFLIFDVGFYGGIIFPLLTMFPRIVLMLANGLSLGSDVANSFVDNNVGVTAGYTVFALTIQWGACVVFRITGPSLENEERKTITEIIHYWWSQRHDIVKTIVEARVDVGTKNKKTVGVMLLSLAPFLMYQTNQKESLDHARFEIMSEVHKLLKRFSPKNFIENGEISKESIKSLFEITDTNGDGKIQISELKDFNIEFWNFGVMKCELDKHAKDFLQKFDENNDGELDEEEFEKGIKDMLKKGEFKFDSVDDEKEAQSEEKGTLKMETPPQSLVTKFFSLETLEAAMKVIIGILIVVFLAKPFMLNIELLSISAGVPSFYIVFVMIPLARNLKNTLSARFCRPKDKEKVSLHTFSEIYKDITMNNLMGMSIILAVIYARGLTWNCSVEALILVIVGLAIGLPAYMRSTYPFWICLFAFAMYICSLVLLQLKVFLILAQTISACSTSARKQDDLRQLADSLRPDQHVRQLAFPISAIRQLATTSARVPISSSSRFIFLVVHSTLLEVK</sequence>
<comment type="caution">
    <text evidence="7">The sequence shown here is derived from an EMBL/GenBank/DDBJ whole genome shotgun (WGS) entry which is preliminary data.</text>
</comment>
<dbReference type="EMBL" id="QGKX02000996">
    <property type="protein sequence ID" value="KAF3554311.1"/>
    <property type="molecule type" value="Genomic_DNA"/>
</dbReference>
<evidence type="ECO:0000256" key="2">
    <source>
        <dbReference type="ARBA" id="ARBA00022837"/>
    </source>
</evidence>
<keyword evidence="3" id="KW-0406">Ion transport</keyword>
<feature type="chain" id="PRO_5035933407" description="EF-hand domain-containing protein" evidence="5">
    <location>
        <begin position="23"/>
        <end position="609"/>
    </location>
</feature>
<evidence type="ECO:0000256" key="4">
    <source>
        <dbReference type="SAM" id="Phobius"/>
    </source>
</evidence>
<dbReference type="PROSITE" id="PS50222">
    <property type="entry name" value="EF_HAND_2"/>
    <property type="match status" value="2"/>
</dbReference>
<feature type="transmembrane region" description="Helical" evidence="4">
    <location>
        <begin position="78"/>
        <end position="96"/>
    </location>
</feature>
<feature type="transmembrane region" description="Helical" evidence="4">
    <location>
        <begin position="387"/>
        <end position="405"/>
    </location>
</feature>
<proteinExistence type="predicted"/>
<dbReference type="InterPro" id="IPR002048">
    <property type="entry name" value="EF_hand_dom"/>
</dbReference>
<evidence type="ECO:0000256" key="3">
    <source>
        <dbReference type="ARBA" id="ARBA00023065"/>
    </source>
</evidence>
<name>A0A8S9QZY6_BRACR</name>
<dbReference type="Gene3D" id="1.10.238.10">
    <property type="entry name" value="EF-hand"/>
    <property type="match status" value="1"/>
</dbReference>
<feature type="non-terminal residue" evidence="7">
    <location>
        <position position="1"/>
    </location>
</feature>
<dbReference type="SUPFAM" id="SSF47473">
    <property type="entry name" value="EF-hand"/>
    <property type="match status" value="1"/>
</dbReference>
<dbReference type="CDD" id="cd00051">
    <property type="entry name" value="EFh"/>
    <property type="match status" value="1"/>
</dbReference>
<feature type="transmembrane region" description="Helical" evidence="4">
    <location>
        <begin position="513"/>
        <end position="538"/>
    </location>
</feature>
<feature type="transmembrane region" description="Helical" evidence="4">
    <location>
        <begin position="151"/>
        <end position="173"/>
    </location>
</feature>
<evidence type="ECO:0000259" key="6">
    <source>
        <dbReference type="PROSITE" id="PS50222"/>
    </source>
</evidence>
<keyword evidence="4" id="KW-0472">Membrane</keyword>
<evidence type="ECO:0000256" key="1">
    <source>
        <dbReference type="ARBA" id="ARBA00022449"/>
    </source>
</evidence>
<feature type="transmembrane region" description="Helical" evidence="4">
    <location>
        <begin position="488"/>
        <end position="506"/>
    </location>
</feature>
<dbReference type="Proteomes" id="UP000712600">
    <property type="component" value="Unassembled WGS sequence"/>
</dbReference>
<evidence type="ECO:0000313" key="7">
    <source>
        <dbReference type="EMBL" id="KAF3554311.1"/>
    </source>
</evidence>
<dbReference type="GO" id="GO:0015369">
    <property type="term" value="F:calcium:proton antiporter activity"/>
    <property type="evidence" value="ECO:0007669"/>
    <property type="project" value="TreeGrafter"/>
</dbReference>
<dbReference type="InterPro" id="IPR018247">
    <property type="entry name" value="EF_Hand_1_Ca_BS"/>
</dbReference>
<evidence type="ECO:0000256" key="5">
    <source>
        <dbReference type="SAM" id="SignalP"/>
    </source>
</evidence>
<dbReference type="PROSITE" id="PS00018">
    <property type="entry name" value="EF_HAND_1"/>
    <property type="match status" value="2"/>
</dbReference>
<dbReference type="GO" id="GO:0016020">
    <property type="term" value="C:membrane"/>
    <property type="evidence" value="ECO:0007669"/>
    <property type="project" value="InterPro"/>
</dbReference>
<dbReference type="GO" id="GO:0006874">
    <property type="term" value="P:intracellular calcium ion homeostasis"/>
    <property type="evidence" value="ECO:0007669"/>
    <property type="project" value="TreeGrafter"/>
</dbReference>
<keyword evidence="5" id="KW-0732">Signal</keyword>
<keyword evidence="1" id="KW-0813">Transport</keyword>
<keyword evidence="4" id="KW-1133">Transmembrane helix</keyword>
<dbReference type="SMART" id="SM00054">
    <property type="entry name" value="EFh"/>
    <property type="match status" value="2"/>
</dbReference>
<accession>A0A8S9QZY6</accession>
<dbReference type="GO" id="GO:0005509">
    <property type="term" value="F:calcium ion binding"/>
    <property type="evidence" value="ECO:0007669"/>
    <property type="project" value="InterPro"/>
</dbReference>
<feature type="transmembrane region" description="Helical" evidence="4">
    <location>
        <begin position="463"/>
        <end position="482"/>
    </location>
</feature>
<gene>
    <name evidence="7" type="ORF">F2Q69_00017257</name>
</gene>
<keyword evidence="1" id="KW-0050">Antiport</keyword>
<feature type="signal peptide" evidence="5">
    <location>
        <begin position="1"/>
        <end position="22"/>
    </location>
</feature>
<feature type="domain" description="EF-hand" evidence="6">
    <location>
        <begin position="268"/>
        <end position="303"/>
    </location>
</feature>
<protein>
    <recommendedName>
        <fullName evidence="6">EF-hand domain-containing protein</fullName>
    </recommendedName>
</protein>
<dbReference type="PANTHER" id="PTHR31503">
    <property type="entry name" value="VACUOLAR CALCIUM ION TRANSPORTER"/>
    <property type="match status" value="1"/>
</dbReference>
<keyword evidence="4" id="KW-0812">Transmembrane</keyword>
<feature type="transmembrane region" description="Helical" evidence="4">
    <location>
        <begin position="411"/>
        <end position="431"/>
    </location>
</feature>
<feature type="transmembrane region" description="Helical" evidence="4">
    <location>
        <begin position="103"/>
        <end position="131"/>
    </location>
</feature>
<reference evidence="7" key="1">
    <citation type="submission" date="2019-12" db="EMBL/GenBank/DDBJ databases">
        <title>Genome sequencing and annotation of Brassica cretica.</title>
        <authorList>
            <person name="Studholme D.J."/>
            <person name="Sarris P."/>
        </authorList>
    </citation>
    <scope>NUCLEOTIDE SEQUENCE</scope>
    <source>
        <strain evidence="7">PFS-109/04</strain>
        <tissue evidence="7">Leaf</tissue>
    </source>
</reference>
<dbReference type="AlphaFoldDB" id="A0A8S9QZY6"/>
<keyword evidence="2" id="KW-0106">Calcium</keyword>
<organism evidence="7 8">
    <name type="scientific">Brassica cretica</name>
    <name type="common">Mustard</name>
    <dbReference type="NCBI Taxonomy" id="69181"/>
    <lineage>
        <taxon>Eukaryota</taxon>
        <taxon>Viridiplantae</taxon>
        <taxon>Streptophyta</taxon>
        <taxon>Embryophyta</taxon>
        <taxon>Tracheophyta</taxon>
        <taxon>Spermatophyta</taxon>
        <taxon>Magnoliopsida</taxon>
        <taxon>eudicotyledons</taxon>
        <taxon>Gunneridae</taxon>
        <taxon>Pentapetalae</taxon>
        <taxon>rosids</taxon>
        <taxon>malvids</taxon>
        <taxon>Brassicales</taxon>
        <taxon>Brassicaceae</taxon>
        <taxon>Brassiceae</taxon>
        <taxon>Brassica</taxon>
    </lineage>
</organism>
<dbReference type="InterPro" id="IPR004713">
    <property type="entry name" value="CaH_exchang"/>
</dbReference>
<feature type="domain" description="EF-hand" evidence="6">
    <location>
        <begin position="309"/>
        <end position="344"/>
    </location>
</feature>
<evidence type="ECO:0000313" key="8">
    <source>
        <dbReference type="Proteomes" id="UP000712600"/>
    </source>
</evidence>
<dbReference type="InterPro" id="IPR011992">
    <property type="entry name" value="EF-hand-dom_pair"/>
</dbReference>